<dbReference type="InterPro" id="IPR014756">
    <property type="entry name" value="Ig_E-set"/>
</dbReference>
<dbReference type="RefSeq" id="WP_150497419.1">
    <property type="nucleotide sequence ID" value="NZ_BMFA01000010.1"/>
</dbReference>
<evidence type="ECO:0000313" key="3">
    <source>
        <dbReference type="Proteomes" id="UP000605148"/>
    </source>
</evidence>
<organism evidence="2 3">
    <name type="scientific">Roseibium aquae</name>
    <dbReference type="NCBI Taxonomy" id="1323746"/>
    <lineage>
        <taxon>Bacteria</taxon>
        <taxon>Pseudomonadati</taxon>
        <taxon>Pseudomonadota</taxon>
        <taxon>Alphaproteobacteria</taxon>
        <taxon>Hyphomicrobiales</taxon>
        <taxon>Stappiaceae</taxon>
        <taxon>Roseibium</taxon>
    </lineage>
</organism>
<proteinExistence type="predicted"/>
<dbReference type="Gene3D" id="2.60.40.10">
    <property type="entry name" value="Immunoglobulins"/>
    <property type="match status" value="1"/>
</dbReference>
<comment type="caution">
    <text evidence="2">The sequence shown here is derived from an EMBL/GenBank/DDBJ whole genome shotgun (WGS) entry which is preliminary data.</text>
</comment>
<dbReference type="InterPro" id="IPR030995">
    <property type="entry name" value="SoxZ"/>
</dbReference>
<evidence type="ECO:0000313" key="2">
    <source>
        <dbReference type="EMBL" id="GGB56841.1"/>
    </source>
</evidence>
<dbReference type="SUPFAM" id="SSF81296">
    <property type="entry name" value="E set domains"/>
    <property type="match status" value="1"/>
</dbReference>
<dbReference type="Proteomes" id="UP000605148">
    <property type="component" value="Unassembled WGS sequence"/>
</dbReference>
<dbReference type="EMBL" id="BMFA01000010">
    <property type="protein sequence ID" value="GGB56841.1"/>
    <property type="molecule type" value="Genomic_DNA"/>
</dbReference>
<dbReference type="Pfam" id="PF08770">
    <property type="entry name" value="SoxZ"/>
    <property type="match status" value="1"/>
</dbReference>
<evidence type="ECO:0000259" key="1">
    <source>
        <dbReference type="Pfam" id="PF08770"/>
    </source>
</evidence>
<dbReference type="AlphaFoldDB" id="A0A916X2Q8"/>
<accession>A0A916X2Q8</accession>
<name>A0A916X2Q8_9HYPH</name>
<dbReference type="InterPro" id="IPR013783">
    <property type="entry name" value="Ig-like_fold"/>
</dbReference>
<protein>
    <submittedName>
        <fullName evidence="2">Thiosulfate oxidation carrier complex protein SoxZ</fullName>
    </submittedName>
</protein>
<feature type="domain" description="Sulphur oxidation protein SoxZ" evidence="1">
    <location>
        <begin position="9"/>
        <end position="102"/>
    </location>
</feature>
<sequence length="108" mass="12054">MATPKPRVKVPKTASQGEVITIKTLISHPMESGQRKDKDGNAIPRQIINKFTCEFNGQVVFSCDMDPAVSANPYMEFTAKINEPGTFKFTWVDDDGSVFETENKIVIE</sequence>
<reference evidence="2" key="2">
    <citation type="submission" date="2020-09" db="EMBL/GenBank/DDBJ databases">
        <authorList>
            <person name="Sun Q."/>
            <person name="Zhou Y."/>
        </authorList>
    </citation>
    <scope>NUCLEOTIDE SEQUENCE</scope>
    <source>
        <strain evidence="2">CGMCC 1.12426</strain>
    </source>
</reference>
<dbReference type="NCBIfam" id="TIGR04490">
    <property type="entry name" value="SoxZ_true"/>
    <property type="match status" value="1"/>
</dbReference>
<keyword evidence="3" id="KW-1185">Reference proteome</keyword>
<reference evidence="2" key="1">
    <citation type="journal article" date="2014" name="Int. J. Syst. Evol. Microbiol.">
        <title>Complete genome sequence of Corynebacterium casei LMG S-19264T (=DSM 44701T), isolated from a smear-ripened cheese.</title>
        <authorList>
            <consortium name="US DOE Joint Genome Institute (JGI-PGF)"/>
            <person name="Walter F."/>
            <person name="Albersmeier A."/>
            <person name="Kalinowski J."/>
            <person name="Ruckert C."/>
        </authorList>
    </citation>
    <scope>NUCLEOTIDE SEQUENCE</scope>
    <source>
        <strain evidence="2">CGMCC 1.12426</strain>
    </source>
</reference>
<dbReference type="InterPro" id="IPR014880">
    <property type="entry name" value="SoxZ_dom"/>
</dbReference>
<gene>
    <name evidence="2" type="primary">soxZ</name>
    <name evidence="2" type="ORF">GCM10011316_31190</name>
</gene>
<dbReference type="OrthoDB" id="9795530at2"/>